<evidence type="ECO:0000256" key="3">
    <source>
        <dbReference type="ARBA" id="ARBA00022695"/>
    </source>
</evidence>
<dbReference type="PROSITE" id="PS00447">
    <property type="entry name" value="DNA_POLYMERASE_A"/>
    <property type="match status" value="1"/>
</dbReference>
<dbReference type="InterPro" id="IPR002298">
    <property type="entry name" value="DNA_polymerase_A"/>
</dbReference>
<evidence type="ECO:0000256" key="4">
    <source>
        <dbReference type="ARBA" id="ARBA00022705"/>
    </source>
</evidence>
<dbReference type="Gene3D" id="3.30.70.370">
    <property type="match status" value="1"/>
</dbReference>
<evidence type="ECO:0000256" key="5">
    <source>
        <dbReference type="ARBA" id="ARBA00022763"/>
    </source>
</evidence>
<comment type="subunit">
    <text evidence="11">Single-chain monomer with multiple functions.</text>
</comment>
<dbReference type="GO" id="GO:0003677">
    <property type="term" value="F:DNA binding"/>
    <property type="evidence" value="ECO:0007669"/>
    <property type="project" value="UniProtKB-UniRule"/>
</dbReference>
<evidence type="ECO:0000313" key="14">
    <source>
        <dbReference type="EMBL" id="QNN60481.1"/>
    </source>
</evidence>
<evidence type="ECO:0000256" key="1">
    <source>
        <dbReference type="ARBA" id="ARBA00007705"/>
    </source>
</evidence>
<organism evidence="14 15">
    <name type="scientific">Erysipelothrix inopinata</name>
    <dbReference type="NCBI Taxonomy" id="225084"/>
    <lineage>
        <taxon>Bacteria</taxon>
        <taxon>Bacillati</taxon>
        <taxon>Bacillota</taxon>
        <taxon>Erysipelotrichia</taxon>
        <taxon>Erysipelotrichales</taxon>
        <taxon>Erysipelotrichaceae</taxon>
        <taxon>Erysipelothrix</taxon>
    </lineage>
</organism>
<dbReference type="SUPFAM" id="SSF47807">
    <property type="entry name" value="5' to 3' exonuclease, C-terminal subdomain"/>
    <property type="match status" value="1"/>
</dbReference>
<dbReference type="KEGG" id="eio:H9L01_08910"/>
<dbReference type="SUPFAM" id="SSF56672">
    <property type="entry name" value="DNA/RNA polymerases"/>
    <property type="match status" value="1"/>
</dbReference>
<dbReference type="CDD" id="cd09898">
    <property type="entry name" value="H3TH_53EXO"/>
    <property type="match status" value="1"/>
</dbReference>
<protein>
    <recommendedName>
        <fullName evidence="10 11">DNA polymerase I</fullName>
        <ecNumber evidence="10 11">2.7.7.7</ecNumber>
    </recommendedName>
</protein>
<dbReference type="EMBL" id="CP060715">
    <property type="protein sequence ID" value="QNN60481.1"/>
    <property type="molecule type" value="Genomic_DNA"/>
</dbReference>
<keyword evidence="3 11" id="KW-0548">Nucleotidyltransferase</keyword>
<keyword evidence="11" id="KW-0540">Nuclease</keyword>
<keyword evidence="5 11" id="KW-0227">DNA damage</keyword>
<dbReference type="NCBIfam" id="TIGR00593">
    <property type="entry name" value="pola"/>
    <property type="match status" value="1"/>
</dbReference>
<keyword evidence="15" id="KW-1185">Reference proteome</keyword>
<evidence type="ECO:0000256" key="7">
    <source>
        <dbReference type="ARBA" id="ARBA00023125"/>
    </source>
</evidence>
<proteinExistence type="inferred from homology"/>
<dbReference type="CDD" id="cd08637">
    <property type="entry name" value="DNA_pol_A_pol_I_C"/>
    <property type="match status" value="1"/>
</dbReference>
<keyword evidence="2 11" id="KW-0808">Transferase</keyword>
<dbReference type="GO" id="GO:0008409">
    <property type="term" value="F:5'-3' exonuclease activity"/>
    <property type="evidence" value="ECO:0007669"/>
    <property type="project" value="UniProtKB-UniRule"/>
</dbReference>
<dbReference type="Pfam" id="PF02739">
    <property type="entry name" value="5_3_exonuc_N"/>
    <property type="match status" value="1"/>
</dbReference>
<dbReference type="PANTHER" id="PTHR10133:SF27">
    <property type="entry name" value="DNA POLYMERASE NU"/>
    <property type="match status" value="1"/>
</dbReference>
<dbReference type="InterPro" id="IPR001098">
    <property type="entry name" value="DNA-dir_DNA_pol_A_palm_dom"/>
</dbReference>
<dbReference type="SUPFAM" id="SSF88723">
    <property type="entry name" value="PIN domain-like"/>
    <property type="match status" value="1"/>
</dbReference>
<dbReference type="Pfam" id="PF01367">
    <property type="entry name" value="5_3_exonuc"/>
    <property type="match status" value="1"/>
</dbReference>
<dbReference type="Gene3D" id="1.20.1060.10">
    <property type="entry name" value="Taq DNA Polymerase, Chain T, domain 4"/>
    <property type="match status" value="1"/>
</dbReference>
<comment type="similarity">
    <text evidence="1 11">Belongs to the DNA polymerase type-A family.</text>
</comment>
<feature type="domain" description="DNA-directed DNA polymerase family A palm" evidence="13">
    <location>
        <begin position="598"/>
        <end position="802"/>
    </location>
</feature>
<dbReference type="SMART" id="SM00279">
    <property type="entry name" value="HhH2"/>
    <property type="match status" value="1"/>
</dbReference>
<reference evidence="14 15" key="1">
    <citation type="submission" date="2020-08" db="EMBL/GenBank/DDBJ databases">
        <title>Genome sequence of Erysipelothrix inopinata DSM 15511T.</title>
        <authorList>
            <person name="Hyun D.-W."/>
            <person name="Bae J.-W."/>
        </authorList>
    </citation>
    <scope>NUCLEOTIDE SEQUENCE [LARGE SCALE GENOMIC DNA]</scope>
    <source>
        <strain evidence="14 15">DSM 15511</strain>
    </source>
</reference>
<dbReference type="PANTHER" id="PTHR10133">
    <property type="entry name" value="DNA POLYMERASE I"/>
    <property type="match status" value="1"/>
</dbReference>
<dbReference type="InterPro" id="IPR043502">
    <property type="entry name" value="DNA/RNA_pol_sf"/>
</dbReference>
<dbReference type="InterPro" id="IPR018320">
    <property type="entry name" value="DNA_polymerase_1"/>
</dbReference>
<dbReference type="Proteomes" id="UP000515928">
    <property type="component" value="Chromosome"/>
</dbReference>
<evidence type="ECO:0000256" key="11">
    <source>
        <dbReference type="RuleBase" id="RU004460"/>
    </source>
</evidence>
<evidence type="ECO:0000259" key="12">
    <source>
        <dbReference type="SMART" id="SM00475"/>
    </source>
</evidence>
<keyword evidence="8 11" id="KW-0234">DNA repair</keyword>
<dbReference type="Gene3D" id="1.10.150.20">
    <property type="entry name" value="5' to 3' exonuclease, C-terminal subdomain"/>
    <property type="match status" value="2"/>
</dbReference>
<keyword evidence="11" id="KW-0269">Exonuclease</keyword>
<evidence type="ECO:0000256" key="10">
    <source>
        <dbReference type="NCBIfam" id="TIGR00593"/>
    </source>
</evidence>
<evidence type="ECO:0000313" key="15">
    <source>
        <dbReference type="Proteomes" id="UP000515928"/>
    </source>
</evidence>
<dbReference type="AlphaFoldDB" id="A0A7G9RY06"/>
<dbReference type="CDD" id="cd09859">
    <property type="entry name" value="PIN_53EXO"/>
    <property type="match status" value="1"/>
</dbReference>
<dbReference type="InterPro" id="IPR036397">
    <property type="entry name" value="RNaseH_sf"/>
</dbReference>
<evidence type="ECO:0000256" key="8">
    <source>
        <dbReference type="ARBA" id="ARBA00023204"/>
    </source>
</evidence>
<dbReference type="InterPro" id="IPR019760">
    <property type="entry name" value="DNA-dir_DNA_pol_A_CS"/>
</dbReference>
<comment type="catalytic activity">
    <reaction evidence="9 11">
        <text>DNA(n) + a 2'-deoxyribonucleoside 5'-triphosphate = DNA(n+1) + diphosphate</text>
        <dbReference type="Rhea" id="RHEA:22508"/>
        <dbReference type="Rhea" id="RHEA-COMP:17339"/>
        <dbReference type="Rhea" id="RHEA-COMP:17340"/>
        <dbReference type="ChEBI" id="CHEBI:33019"/>
        <dbReference type="ChEBI" id="CHEBI:61560"/>
        <dbReference type="ChEBI" id="CHEBI:173112"/>
        <dbReference type="EC" id="2.7.7.7"/>
    </reaction>
</comment>
<dbReference type="EC" id="2.7.7.7" evidence="10 11"/>
<keyword evidence="7 11" id="KW-0238">DNA-binding</keyword>
<sequence length="837" mass="96221">MNKILVIDGNSMLFRAYYGTMSRGYMKSSSGVVTNAVFGFSTMLDKAIEITKPTHILVAFDTKDKTFRHNMFSDYKGTRKEVDEELVSQFALVREFLDSYPIKRFELSGYEADDIIGTMSNKFPNDRIEILTSDRDMLQLIAPNTDVLLMKKGLTEIKTMTTEALYEEMEITPSQIVDIKALMGDTSDNIPGVPSIGEKTALKLIKEYGTFENLYDHKDDIKGKMGEKLREFEDQARMSYDLAKIETEVPFELELEEIAYTAPLQTLNAFYRKYDMNSLITEDYETEEIKEDIEIVLSEFDSSWLKEVINLHPDLDKKQQLRGVYLVSDNKFAYLTLAEMVTRTEFKELLNCGGEIICSDSKPIYRFALEYHMPVTTKVQDLSLLSFIVDSSITTLDKMKDEYNLWFEAYDEEKRDYLFTQSLKSLYETLIAKAQNDEVVHVYQDIELPLVSILAACEYRGIHVDKSVLDRIADETKEKIDRLQDEIFGYVEGESFNLNSPKQLAEVLFDKLGLPTKKKSSTAVDVLESLESEHPIITPILEYRKYQKLYSTYAIGLVKHISSDMKIHTTYNQHATQTGRLSSSEPNLQNISVRDEETREIRKAFVASEGSTLVSIDYSQIELRVLSYLADEKQMLDAFNNDKDIHTETAKAIFGTDEITSLMRRQAKSVNFGIVYGMSGFGLSKQLDIPVKEATQFINRYNEIYPNITKYMDEVVIDCEENGYVKTLFNRRRYITEIYDKNRAVKEFGKRAAMNAPIQGTAADIIKLAMIKAEKTLHDNQFESKMILQVHDELIFDVKDEELDRVVPMMVDVMENIVDWPVKLKVSVATGKNWFED</sequence>
<keyword evidence="4 11" id="KW-0235">DNA replication</keyword>
<dbReference type="InterPro" id="IPR029060">
    <property type="entry name" value="PIN-like_dom_sf"/>
</dbReference>
<evidence type="ECO:0000256" key="2">
    <source>
        <dbReference type="ARBA" id="ARBA00022679"/>
    </source>
</evidence>
<accession>A0A7G9RY06</accession>
<evidence type="ECO:0000256" key="9">
    <source>
        <dbReference type="ARBA" id="ARBA00049244"/>
    </source>
</evidence>
<dbReference type="InterPro" id="IPR002421">
    <property type="entry name" value="5-3_exonuclease"/>
</dbReference>
<dbReference type="Gene3D" id="3.40.50.1010">
    <property type="entry name" value="5'-nuclease"/>
    <property type="match status" value="1"/>
</dbReference>
<feature type="domain" description="5'-3' exonuclease" evidence="12">
    <location>
        <begin position="2"/>
        <end position="261"/>
    </location>
</feature>
<dbReference type="InterPro" id="IPR008918">
    <property type="entry name" value="HhH2"/>
</dbReference>
<dbReference type="InterPro" id="IPR020046">
    <property type="entry name" value="5-3_exonucl_a-hlix_arch_N"/>
</dbReference>
<dbReference type="GO" id="GO:0003887">
    <property type="term" value="F:DNA-directed DNA polymerase activity"/>
    <property type="evidence" value="ECO:0007669"/>
    <property type="project" value="UniProtKB-UniRule"/>
</dbReference>
<dbReference type="GO" id="GO:0006261">
    <property type="term" value="P:DNA-templated DNA replication"/>
    <property type="evidence" value="ECO:0007669"/>
    <property type="project" value="UniProtKB-UniRule"/>
</dbReference>
<keyword evidence="11" id="KW-0378">Hydrolase</keyword>
<dbReference type="FunFam" id="1.10.150.20:FF:000003">
    <property type="entry name" value="DNA polymerase I"/>
    <property type="match status" value="1"/>
</dbReference>
<dbReference type="RefSeq" id="WP_187533610.1">
    <property type="nucleotide sequence ID" value="NZ_CBCSHU010000004.1"/>
</dbReference>
<keyword evidence="6 11" id="KW-0239">DNA-directed DNA polymerase</keyword>
<comment type="function">
    <text evidence="11">In addition to polymerase activity, this DNA polymerase exhibits 5'-3' exonuclease activity.</text>
</comment>
<dbReference type="SMART" id="SM00475">
    <property type="entry name" value="53EXOc"/>
    <property type="match status" value="1"/>
</dbReference>
<dbReference type="Pfam" id="PF00476">
    <property type="entry name" value="DNA_pol_A"/>
    <property type="match status" value="1"/>
</dbReference>
<dbReference type="Gene3D" id="3.30.420.10">
    <property type="entry name" value="Ribonuclease H-like superfamily/Ribonuclease H"/>
    <property type="match status" value="1"/>
</dbReference>
<evidence type="ECO:0000259" key="13">
    <source>
        <dbReference type="SMART" id="SM00482"/>
    </source>
</evidence>
<name>A0A7G9RY06_9FIRM</name>
<dbReference type="GO" id="GO:0006302">
    <property type="term" value="P:double-strand break repair"/>
    <property type="evidence" value="ECO:0007669"/>
    <property type="project" value="TreeGrafter"/>
</dbReference>
<dbReference type="SMART" id="SM00482">
    <property type="entry name" value="POLAc"/>
    <property type="match status" value="1"/>
</dbReference>
<gene>
    <name evidence="11 14" type="primary">polA</name>
    <name evidence="14" type="ORF">H9L01_08910</name>
</gene>
<dbReference type="InterPro" id="IPR036279">
    <property type="entry name" value="5-3_exonuclease_C_sf"/>
</dbReference>
<dbReference type="NCBIfam" id="NF004397">
    <property type="entry name" value="PRK05755.1"/>
    <property type="match status" value="1"/>
</dbReference>
<dbReference type="FunFam" id="1.10.150.20:FF:000002">
    <property type="entry name" value="DNA polymerase I"/>
    <property type="match status" value="1"/>
</dbReference>
<dbReference type="InterPro" id="IPR020045">
    <property type="entry name" value="DNA_polI_H3TH"/>
</dbReference>
<evidence type="ECO:0000256" key="6">
    <source>
        <dbReference type="ARBA" id="ARBA00022932"/>
    </source>
</evidence>
<dbReference type="PRINTS" id="PR00868">
    <property type="entry name" value="DNAPOLI"/>
</dbReference>